<gene>
    <name evidence="2" type="ORF">VW23_021750</name>
</gene>
<dbReference type="AlphaFoldDB" id="A0A1E5XP08"/>
<sequence length="389" mass="42451">MASKEFILQGFTARTHGDAIRELFEVADIQRVVLSVAFISDSGVHQIEPRLKPYAKVLTAYGGIRNDISSHQGLVRLFGLGGTLYAVDTGARSVVFHPKLYLVRGAKVARLVIGSANLTLGGLNNNIEAGLLIEFDLSDVDDKKVVAAIEKELDVLPAEYPDHILKVTKSSQLDEWLAAGRLVDEMALPPPRPSSRGSGTGAGDSVPRIKLKVQPLRRPLRKAKAAGKKQPGAKLAKAPAPIAPGVDLELVWESTPLTRRDLNIPDGANTNKTGSINLDKGLLPEDVDHRHYFRDDVFTALAWSARTAAVDEAYAKFQLVLKGISYGEFDLAIRHTTSTTSRTYLQHNAMFRLSWGATAAYVAHDDLIGRTLALYRDNADPTKFVLEID</sequence>
<name>A0A1E5XP08_9HYPH</name>
<dbReference type="EMBL" id="LAJE02000215">
    <property type="protein sequence ID" value="OEO30346.1"/>
    <property type="molecule type" value="Genomic_DNA"/>
</dbReference>
<evidence type="ECO:0000313" key="3">
    <source>
        <dbReference type="Proteomes" id="UP000095463"/>
    </source>
</evidence>
<dbReference type="SUPFAM" id="SSF56024">
    <property type="entry name" value="Phospholipase D/nuclease"/>
    <property type="match status" value="1"/>
</dbReference>
<dbReference type="Proteomes" id="UP000095463">
    <property type="component" value="Unassembled WGS sequence"/>
</dbReference>
<keyword evidence="3" id="KW-1185">Reference proteome</keyword>
<dbReference type="OrthoDB" id="6190762at2"/>
<protein>
    <recommendedName>
        <fullName evidence="4">Phospholipase D-like domain-containing protein</fullName>
    </recommendedName>
</protein>
<proteinExistence type="predicted"/>
<evidence type="ECO:0000313" key="2">
    <source>
        <dbReference type="EMBL" id="OEO30346.1"/>
    </source>
</evidence>
<feature type="region of interest" description="Disordered" evidence="1">
    <location>
        <begin position="187"/>
        <end position="206"/>
    </location>
</feature>
<dbReference type="CDD" id="cd09117">
    <property type="entry name" value="PLDc_Bfil_DEXD_like"/>
    <property type="match status" value="1"/>
</dbReference>
<evidence type="ECO:0008006" key="4">
    <source>
        <dbReference type="Google" id="ProtNLM"/>
    </source>
</evidence>
<evidence type="ECO:0000256" key="1">
    <source>
        <dbReference type="SAM" id="MobiDB-lite"/>
    </source>
</evidence>
<comment type="caution">
    <text evidence="2">The sequence shown here is derived from an EMBL/GenBank/DDBJ whole genome shotgun (WGS) entry which is preliminary data.</text>
</comment>
<organism evidence="2 3">
    <name type="scientific">Devosia insulae DS-56</name>
    <dbReference type="NCBI Taxonomy" id="1116389"/>
    <lineage>
        <taxon>Bacteria</taxon>
        <taxon>Pseudomonadati</taxon>
        <taxon>Pseudomonadota</taxon>
        <taxon>Alphaproteobacteria</taxon>
        <taxon>Hyphomicrobiales</taxon>
        <taxon>Devosiaceae</taxon>
        <taxon>Devosia</taxon>
    </lineage>
</organism>
<reference evidence="2 3" key="1">
    <citation type="journal article" date="2015" name="Genome Announc.">
        <title>Genome Assemblies of Three Soil-Associated Devosia species: D. insulae, D. limi, and D. soli.</title>
        <authorList>
            <person name="Hassan Y.I."/>
            <person name="Lepp D."/>
            <person name="Zhou T."/>
        </authorList>
    </citation>
    <scope>NUCLEOTIDE SEQUENCE [LARGE SCALE GENOMIC DNA]</scope>
    <source>
        <strain evidence="2 3">DS-56</strain>
    </source>
</reference>
<dbReference type="Gene3D" id="3.30.870.10">
    <property type="entry name" value="Endonuclease Chain A"/>
    <property type="match status" value="1"/>
</dbReference>
<dbReference type="RefSeq" id="WP_069910429.1">
    <property type="nucleotide sequence ID" value="NZ_LAJE02000215.1"/>
</dbReference>
<accession>A0A1E5XP08</accession>